<keyword evidence="1" id="KW-0378">Hydrolase</keyword>
<evidence type="ECO:0000313" key="1">
    <source>
        <dbReference type="EMBL" id="MBO8443736.1"/>
    </source>
</evidence>
<name>A0A9D9E9C8_9SPIR</name>
<dbReference type="Gene3D" id="3.20.20.80">
    <property type="entry name" value="Glycosidases"/>
    <property type="match status" value="1"/>
</dbReference>
<comment type="caution">
    <text evidence="1">The sequence shown here is derived from an EMBL/GenBank/DDBJ whole genome shotgun (WGS) entry which is preliminary data.</text>
</comment>
<evidence type="ECO:0000313" key="2">
    <source>
        <dbReference type="Proteomes" id="UP000823633"/>
    </source>
</evidence>
<reference evidence="1" key="2">
    <citation type="journal article" date="2021" name="PeerJ">
        <title>Extensive microbial diversity within the chicken gut microbiome revealed by metagenomics and culture.</title>
        <authorList>
            <person name="Gilroy R."/>
            <person name="Ravi A."/>
            <person name="Getino M."/>
            <person name="Pursley I."/>
            <person name="Horton D.L."/>
            <person name="Alikhan N.F."/>
            <person name="Baker D."/>
            <person name="Gharbi K."/>
            <person name="Hall N."/>
            <person name="Watson M."/>
            <person name="Adriaenssens E.M."/>
            <person name="Foster-Nyarko E."/>
            <person name="Jarju S."/>
            <person name="Secka A."/>
            <person name="Antonio M."/>
            <person name="Oren A."/>
            <person name="Chaudhuri R.R."/>
            <person name="La Ragione R."/>
            <person name="Hildebrand F."/>
            <person name="Pallen M.J."/>
        </authorList>
    </citation>
    <scope>NUCLEOTIDE SEQUENCE</scope>
    <source>
        <strain evidence="1">11167</strain>
    </source>
</reference>
<gene>
    <name evidence="1" type="ORF">IAC42_08305</name>
</gene>
<proteinExistence type="predicted"/>
<sequence length="342" mass="38945">MDQNYRMSAFKGAVYFPSRAYNAYQTYEYFDADEIDRDFSYAQKAGISALRIFTSFEQYEKGPGSFFDKFDALLSAAERHSVSVMPILFENCGRDFTIEAAMDRDPDTAVCVKSPSLATIQHPDRWEPCLAFVEAFMRRYGDDARLVAIEVMNEPEYGIGDVDFALAMLRRAREFKKSVPLSIGCVSIEQCLYYGDLIDVYQFHDNFPTTREAFKKKLDFASSVKAVTGKPVWISEWQRLRVSGPGWNQAVIPEGDKCPDLASLADLVYSSGLGSFFWCLMVKPAYLSTQRPNGTFNGLFHEDGSVYSLEDYKAVSGKDDVTVRKELPSWFIEERKRKEADR</sequence>
<dbReference type="AlphaFoldDB" id="A0A9D9E9C8"/>
<reference evidence="1" key="1">
    <citation type="submission" date="2020-10" db="EMBL/GenBank/DDBJ databases">
        <authorList>
            <person name="Gilroy R."/>
        </authorList>
    </citation>
    <scope>NUCLEOTIDE SEQUENCE</scope>
    <source>
        <strain evidence="1">11167</strain>
    </source>
</reference>
<organism evidence="1 2">
    <name type="scientific">Candidatus Aphodenecus pullistercoris</name>
    <dbReference type="NCBI Taxonomy" id="2840669"/>
    <lineage>
        <taxon>Bacteria</taxon>
        <taxon>Pseudomonadati</taxon>
        <taxon>Spirochaetota</taxon>
        <taxon>Spirochaetia</taxon>
        <taxon>Spirochaetales</taxon>
        <taxon>Candidatus Aphodenecus</taxon>
    </lineage>
</organism>
<protein>
    <submittedName>
        <fullName evidence="1">Glycoside hydrolase</fullName>
    </submittedName>
</protein>
<dbReference type="InterPro" id="IPR017853">
    <property type="entry name" value="GH"/>
</dbReference>
<dbReference type="EMBL" id="JADIMU010000055">
    <property type="protein sequence ID" value="MBO8443736.1"/>
    <property type="molecule type" value="Genomic_DNA"/>
</dbReference>
<dbReference type="GO" id="GO:0016787">
    <property type="term" value="F:hydrolase activity"/>
    <property type="evidence" value="ECO:0007669"/>
    <property type="project" value="UniProtKB-KW"/>
</dbReference>
<dbReference type="Proteomes" id="UP000823633">
    <property type="component" value="Unassembled WGS sequence"/>
</dbReference>
<accession>A0A9D9E9C8</accession>
<dbReference type="SUPFAM" id="SSF51445">
    <property type="entry name" value="(Trans)glycosidases"/>
    <property type="match status" value="1"/>
</dbReference>